<feature type="signal peptide" evidence="1">
    <location>
        <begin position="1"/>
        <end position="23"/>
    </location>
</feature>
<evidence type="ECO:0008006" key="4">
    <source>
        <dbReference type="Google" id="ProtNLM"/>
    </source>
</evidence>
<reference evidence="2 3" key="1">
    <citation type="submission" date="2024-04" db="EMBL/GenBank/DDBJ databases">
        <title>Albibacterium profundi sp. nov., isolated from sediment of the Challenger Deep of Mariana Trench.</title>
        <authorList>
            <person name="Wang Y."/>
        </authorList>
    </citation>
    <scope>NUCLEOTIDE SEQUENCE [LARGE SCALE GENOMIC DNA]</scope>
    <source>
        <strain evidence="2 3">RHL897</strain>
    </source>
</reference>
<gene>
    <name evidence="2" type="ORF">WKR92_09175</name>
</gene>
<accession>A0ABV5CEL7</accession>
<dbReference type="EMBL" id="JBBVGT010000002">
    <property type="protein sequence ID" value="MFB5946004.1"/>
    <property type="molecule type" value="Genomic_DNA"/>
</dbReference>
<comment type="caution">
    <text evidence="2">The sequence shown here is derived from an EMBL/GenBank/DDBJ whole genome shotgun (WGS) entry which is preliminary data.</text>
</comment>
<organism evidence="2 3">
    <name type="scientific">Albibacterium profundi</name>
    <dbReference type="NCBI Taxonomy" id="3134906"/>
    <lineage>
        <taxon>Bacteria</taxon>
        <taxon>Pseudomonadati</taxon>
        <taxon>Bacteroidota</taxon>
        <taxon>Sphingobacteriia</taxon>
        <taxon>Sphingobacteriales</taxon>
        <taxon>Sphingobacteriaceae</taxon>
        <taxon>Albibacterium</taxon>
    </lineage>
</organism>
<proteinExistence type="predicted"/>
<protein>
    <recommendedName>
        <fullName evidence="4">Outer membrane protein beta-barrel domain-containing protein</fullName>
    </recommendedName>
</protein>
<keyword evidence="1" id="KW-0732">Signal</keyword>
<dbReference type="Proteomes" id="UP001580928">
    <property type="component" value="Unassembled WGS sequence"/>
</dbReference>
<dbReference type="RefSeq" id="WP_375557533.1">
    <property type="nucleotide sequence ID" value="NZ_JBBVGT010000002.1"/>
</dbReference>
<evidence type="ECO:0000313" key="2">
    <source>
        <dbReference type="EMBL" id="MFB5946004.1"/>
    </source>
</evidence>
<feature type="chain" id="PRO_5046554936" description="Outer membrane protein beta-barrel domain-containing protein" evidence="1">
    <location>
        <begin position="24"/>
        <end position="164"/>
    </location>
</feature>
<keyword evidence="3" id="KW-1185">Reference proteome</keyword>
<sequence>MKKLFLLFITVGFLSISSQEAKAQALGNDYRNAIGGRFGVANGITFKHFVNSSDALDFIVNFRSKKNQYSTFRLIGLYERHLPINNAPGLRWYYGGGAGIGVWDYKHDNHDSEIALSIDGVLGLDYKFNGAPINASLDWKPALEVTPDTGFDAEGFGLSIRFAF</sequence>
<evidence type="ECO:0000256" key="1">
    <source>
        <dbReference type="SAM" id="SignalP"/>
    </source>
</evidence>
<evidence type="ECO:0000313" key="3">
    <source>
        <dbReference type="Proteomes" id="UP001580928"/>
    </source>
</evidence>
<name>A0ABV5CEL7_9SPHI</name>